<dbReference type="AlphaFoldDB" id="A0A161RLX6"/>
<evidence type="ECO:0000313" key="3">
    <source>
        <dbReference type="Proteomes" id="UP000076574"/>
    </source>
</evidence>
<keyword evidence="1" id="KW-1133">Transmembrane helix</keyword>
<feature type="transmembrane region" description="Helical" evidence="1">
    <location>
        <begin position="39"/>
        <end position="58"/>
    </location>
</feature>
<evidence type="ECO:0000313" key="2">
    <source>
        <dbReference type="EMBL" id="KZD24058.1"/>
    </source>
</evidence>
<feature type="transmembrane region" description="Helical" evidence="1">
    <location>
        <begin position="65"/>
        <end position="85"/>
    </location>
</feature>
<keyword evidence="1" id="KW-0472">Membrane</keyword>
<name>A0A161RLX6_9BRAD</name>
<organism evidence="2 3">
    <name type="scientific">Tardiphaga robiniae</name>
    <dbReference type="NCBI Taxonomy" id="943830"/>
    <lineage>
        <taxon>Bacteria</taxon>
        <taxon>Pseudomonadati</taxon>
        <taxon>Pseudomonadota</taxon>
        <taxon>Alphaproteobacteria</taxon>
        <taxon>Hyphomicrobiales</taxon>
        <taxon>Nitrobacteraceae</taxon>
        <taxon>Tardiphaga</taxon>
    </lineage>
</organism>
<keyword evidence="1" id="KW-0812">Transmembrane</keyword>
<sequence>MKRFLIFLVLFPAIATAAFYVVTYILTGAAQDSGTGPVLIYLVFIVPGLLVALLDWLAARSSISAVIITTLLTYGASVLVMALLLGWSKQVLALGLICAIPAGLCSWLSSRSDAAAQASSPA</sequence>
<dbReference type="EMBL" id="LVYV01000006">
    <property type="protein sequence ID" value="KZD24058.1"/>
    <property type="molecule type" value="Genomic_DNA"/>
</dbReference>
<gene>
    <name evidence="2" type="ORF">A4A58_24730</name>
</gene>
<feature type="transmembrane region" description="Helical" evidence="1">
    <location>
        <begin position="91"/>
        <end position="109"/>
    </location>
</feature>
<reference evidence="2 3" key="1">
    <citation type="submission" date="2016-03" db="EMBL/GenBank/DDBJ databases">
        <title>Microsymbionts genomes from the relict species Vavilovia formosa (Stev.) Fed.</title>
        <authorList>
            <person name="Kopat V."/>
            <person name="Chirak E."/>
            <person name="Kimeklis A."/>
            <person name="Andronov E."/>
        </authorList>
    </citation>
    <scope>NUCLEOTIDE SEQUENCE [LARGE SCALE GENOMIC DNA]</scope>
    <source>
        <strain evidence="2 3">Vaf07</strain>
    </source>
</reference>
<proteinExistence type="predicted"/>
<dbReference type="RefSeq" id="WP_068731561.1">
    <property type="nucleotide sequence ID" value="NZ_LVYV01000006.1"/>
</dbReference>
<accession>A0A161RLX6</accession>
<comment type="caution">
    <text evidence="2">The sequence shown here is derived from an EMBL/GenBank/DDBJ whole genome shotgun (WGS) entry which is preliminary data.</text>
</comment>
<dbReference type="Proteomes" id="UP000076574">
    <property type="component" value="Unassembled WGS sequence"/>
</dbReference>
<protein>
    <recommendedName>
        <fullName evidence="4">DUF5413 family protein</fullName>
    </recommendedName>
</protein>
<dbReference type="OrthoDB" id="8255070at2"/>
<evidence type="ECO:0000256" key="1">
    <source>
        <dbReference type="SAM" id="Phobius"/>
    </source>
</evidence>
<evidence type="ECO:0008006" key="4">
    <source>
        <dbReference type="Google" id="ProtNLM"/>
    </source>
</evidence>
<keyword evidence="3" id="KW-1185">Reference proteome</keyword>